<feature type="domain" description="DUF4042" evidence="3">
    <location>
        <begin position="411"/>
        <end position="594"/>
    </location>
</feature>
<dbReference type="InterPro" id="IPR025283">
    <property type="entry name" value="DUF4042"/>
</dbReference>
<organism evidence="4 5">
    <name type="scientific">Candidula unifasciata</name>
    <dbReference type="NCBI Taxonomy" id="100452"/>
    <lineage>
        <taxon>Eukaryota</taxon>
        <taxon>Metazoa</taxon>
        <taxon>Spiralia</taxon>
        <taxon>Lophotrochozoa</taxon>
        <taxon>Mollusca</taxon>
        <taxon>Gastropoda</taxon>
        <taxon>Heterobranchia</taxon>
        <taxon>Euthyneura</taxon>
        <taxon>Panpulmonata</taxon>
        <taxon>Eupulmonata</taxon>
        <taxon>Stylommatophora</taxon>
        <taxon>Helicina</taxon>
        <taxon>Helicoidea</taxon>
        <taxon>Geomitridae</taxon>
        <taxon>Candidula</taxon>
    </lineage>
</organism>
<dbReference type="SUPFAM" id="SSF48371">
    <property type="entry name" value="ARM repeat"/>
    <property type="match status" value="1"/>
</dbReference>
<dbReference type="PANTHER" id="PTHR13366">
    <property type="entry name" value="MALARIA ANTIGEN-RELATED"/>
    <property type="match status" value="1"/>
</dbReference>
<dbReference type="InterPro" id="IPR011989">
    <property type="entry name" value="ARM-like"/>
</dbReference>
<evidence type="ECO:0000256" key="1">
    <source>
        <dbReference type="ARBA" id="ARBA00015263"/>
    </source>
</evidence>
<evidence type="ECO:0000259" key="3">
    <source>
        <dbReference type="Pfam" id="PF13251"/>
    </source>
</evidence>
<feature type="compositionally biased region" description="Basic residues" evidence="2">
    <location>
        <begin position="326"/>
        <end position="336"/>
    </location>
</feature>
<dbReference type="EMBL" id="CAJHNH020001338">
    <property type="protein sequence ID" value="CAG5122678.1"/>
    <property type="molecule type" value="Genomic_DNA"/>
</dbReference>
<sequence length="1306" mass="144789">MAASSLAFDETEARQFRDCVGRLQKFAFYDDEKSRSSLSLLLDELLAVESYVCSFHSEHEGSAVLAYLARVVPLHLDRIVAKVCHLIVNFCAHKNVALATNDLHTLVKFLTDSLTQCPSFVHAEILSALCVVCENNTHRIEKFHDVLVGGKGLLLQLTDDTTCDDDVVVEAVRCLALFTGVGRSHADCIEVRHLSASFDTFVHLLHRAPHMKMDTHMRNKLLMHCFSGIQNIIVIKRLPNIELGFLFAAVRAYMFYGLTSHSLNIPSQLYPNVVTPYDPLVSSKTLSKAAGDAGRREVNKSADTSMVKSSRGLGTSEAASSDRSQNKKLRKRKGRGRSGDLEEDKEKASVVEERPAWSSAVEVRGAPWSDITPEAEAQDWEADWLKLSSSESEFSDTEGGKARQQKSEMVRVRQSALNCFLNIVRIIDKKIMFGYWSSFIPDVGFTASTPQLQQSLFTTILRDPSPRCRMAAVASLTSMLESTKPYLAAAEEISTHQSAFTPFSTILGSMIRDMHRCLLQALVAENFKSVLTQIIKCLANLVSNVPYHRLNPGLLSRVLKQIRHFYNHKDPNVRTACLTCIGAIVGIKPPLMEVSQLIKPPHNPVGVASSAHPSDSPLFRPQDASYLLYPSFGTAQVLTALEENQKVTDNPRDAQRCLDLSEAAAEKNAADSNDTSSFVGPQAILKPDTGDLHLNDRLKNGLTLTNTKLNPDAETFRPVQEIEHPINNFDESTQINETSFGSGYCTDTTTPVLGASSGMATPVFLDQLLQKHARETSWVIKLCIKNITGQPDIPCEESHARVEAFQKFEPLPIRLEALQVLSCLIRNYFPVIRQSFDLLQNLVQKCLEDPNHIVKLHGVKVLDELTQVLQKDVADASISPNHVIPFQQVLDFWLYLLEGPLPELLKFNPEMSIEGNNLVRSGACECMANIGEEVFAKLPTARQMQCVTLVLGLAGDEDKLIRASAVRALGVYIMYSGLKEDVAFVLDAGKAILSCMGCPSNCVRFKAAWALANLCDTLVLNKDKQVQDFVTDFPHDLLLQLVQCAASSTKESDKISCNAVRAIGNLVRYMPTRCFLQSDMEKAVEAAVRGLIKNMNSGTMKVRWNSCYAASNAFQNPELPMDRTWVTDILNMLSKVVQNCTNFKVRINAALGLSAPSARQGYGSPETVSNVWASLVLALETAENINNFAEYKYKDSLTEHLCGAVLHVTSLIELADLSALSQQVHIKGHSFRIFMEKYVKLRLAKKVQSDIPSLEKVRGHLQRLESSATSDDQRRCLQALLQACVPDTDSADERTPEKTSFQQTYD</sequence>
<keyword evidence="5" id="KW-1185">Reference proteome</keyword>
<dbReference type="InterPro" id="IPR016024">
    <property type="entry name" value="ARM-type_fold"/>
</dbReference>
<dbReference type="InterPro" id="IPR052107">
    <property type="entry name" value="HEAT6"/>
</dbReference>
<dbReference type="Gene3D" id="1.25.10.10">
    <property type="entry name" value="Leucine-rich Repeat Variant"/>
    <property type="match status" value="4"/>
</dbReference>
<name>A0A8S3Z2Y4_9EUPU</name>
<evidence type="ECO:0000313" key="4">
    <source>
        <dbReference type="EMBL" id="CAG5122678.1"/>
    </source>
</evidence>
<comment type="caution">
    <text evidence="4">The sequence shown here is derived from an EMBL/GenBank/DDBJ whole genome shotgun (WGS) entry which is preliminary data.</text>
</comment>
<dbReference type="OrthoDB" id="66533at2759"/>
<dbReference type="Pfam" id="PF13251">
    <property type="entry name" value="DUF4042"/>
    <property type="match status" value="1"/>
</dbReference>
<evidence type="ECO:0000313" key="5">
    <source>
        <dbReference type="Proteomes" id="UP000678393"/>
    </source>
</evidence>
<dbReference type="Proteomes" id="UP000678393">
    <property type="component" value="Unassembled WGS sequence"/>
</dbReference>
<evidence type="ECO:0000256" key="2">
    <source>
        <dbReference type="SAM" id="MobiDB-lite"/>
    </source>
</evidence>
<feature type="region of interest" description="Disordered" evidence="2">
    <location>
        <begin position="288"/>
        <end position="353"/>
    </location>
</feature>
<dbReference type="PANTHER" id="PTHR13366:SF0">
    <property type="entry name" value="HEAT REPEAT-CONTAINING PROTEIN 6"/>
    <property type="match status" value="1"/>
</dbReference>
<feature type="compositionally biased region" description="Basic and acidic residues" evidence="2">
    <location>
        <begin position="337"/>
        <end position="353"/>
    </location>
</feature>
<reference evidence="4" key="1">
    <citation type="submission" date="2021-04" db="EMBL/GenBank/DDBJ databases">
        <authorList>
            <consortium name="Molecular Ecology Group"/>
        </authorList>
    </citation>
    <scope>NUCLEOTIDE SEQUENCE</scope>
</reference>
<proteinExistence type="predicted"/>
<protein>
    <recommendedName>
        <fullName evidence="1">HEAT repeat-containing protein 6</fullName>
    </recommendedName>
</protein>
<gene>
    <name evidence="4" type="ORF">CUNI_LOCUS8236</name>
</gene>
<accession>A0A8S3Z2Y4</accession>